<sequence length="73" mass="7749">MSDKPKITLADRLEHGLVTLPEVAGLAGVSVRKINYDVAAGLLPVEKFGRSTRVQGPNAKAYLSGQTMRVNAA</sequence>
<evidence type="ECO:0008006" key="3">
    <source>
        <dbReference type="Google" id="ProtNLM"/>
    </source>
</evidence>
<accession>A0A6B8M476</accession>
<reference evidence="1 2" key="1">
    <citation type="submission" date="2019-09" db="EMBL/GenBank/DDBJ databases">
        <title>Isolation and complete genome sequencing of Methylocystis species.</title>
        <authorList>
            <person name="Rumah B.L."/>
            <person name="Stead C.E."/>
            <person name="Stevens B.C."/>
            <person name="Minton N.P."/>
            <person name="Grosse-Honebrink A."/>
            <person name="Zhang Y."/>
        </authorList>
    </citation>
    <scope>NUCLEOTIDE SEQUENCE [LARGE SCALE GENOMIC DNA]</scope>
    <source>
        <strain evidence="1 2">BRCS2</strain>
    </source>
</reference>
<name>A0A6B8M476_9HYPH</name>
<dbReference type="EMBL" id="CP044331">
    <property type="protein sequence ID" value="QGM97711.1"/>
    <property type="molecule type" value="Genomic_DNA"/>
</dbReference>
<evidence type="ECO:0000313" key="2">
    <source>
        <dbReference type="Proteomes" id="UP000422569"/>
    </source>
</evidence>
<dbReference type="KEGG" id="mpar:F7D14_09685"/>
<dbReference type="Proteomes" id="UP000422569">
    <property type="component" value="Chromosome"/>
</dbReference>
<gene>
    <name evidence="1" type="ORF">F7D14_09685</name>
</gene>
<dbReference type="RefSeq" id="WP_016917764.1">
    <property type="nucleotide sequence ID" value="NZ_CP044331.1"/>
</dbReference>
<organism evidence="1 2">
    <name type="scientific">Methylocystis parvus</name>
    <dbReference type="NCBI Taxonomy" id="134"/>
    <lineage>
        <taxon>Bacteria</taxon>
        <taxon>Pseudomonadati</taxon>
        <taxon>Pseudomonadota</taxon>
        <taxon>Alphaproteobacteria</taxon>
        <taxon>Hyphomicrobiales</taxon>
        <taxon>Methylocystaceae</taxon>
        <taxon>Methylocystis</taxon>
    </lineage>
</organism>
<evidence type="ECO:0000313" key="1">
    <source>
        <dbReference type="EMBL" id="QGM97711.1"/>
    </source>
</evidence>
<proteinExistence type="predicted"/>
<keyword evidence="2" id="KW-1185">Reference proteome</keyword>
<protein>
    <recommendedName>
        <fullName evidence="3">DNA-binding protein</fullName>
    </recommendedName>
</protein>
<dbReference type="AlphaFoldDB" id="A0A6B8M476"/>